<sequence length="393" mass="44165">MTTAIRRFLLSLAILIVTVLIVLLLIATRPEANMEIKEPAVTRVEVTRVVQRDVLPEVTYTGLLRPRQTASLRFEVSGELLQRHVEPGQLVEAESLLLQLEDADYQDALTEAASQLSETRATLQRDQKLLDLARENRGLAEREYKRLEKLGKGSLASVSTLESSRQQLINLQAEEARLAFSLQSNRARIERQRAAHSRAQRNLDRTRLLAPFSGRVNRVMVEAGDYVSANTLVLELIDSRDLELRVAVNGDVVAALELGQQLVVEIDEQQVNGKLIALQYDPDSQTHTHPLRIHVDNRGLIPGQLGQVKLPLRERKAALVVPASALLREEGKHYVFLIRDNHLVRQEIIPGLRYGELQIVQHGLQPNQQLVARDVDVLSDGNEVQIEDLRADD</sequence>
<dbReference type="InterPro" id="IPR058637">
    <property type="entry name" value="YknX-like_C"/>
</dbReference>
<dbReference type="GO" id="GO:0015562">
    <property type="term" value="F:efflux transmembrane transporter activity"/>
    <property type="evidence" value="ECO:0007669"/>
    <property type="project" value="TreeGrafter"/>
</dbReference>
<evidence type="ECO:0000313" key="5">
    <source>
        <dbReference type="Proteomes" id="UP000094849"/>
    </source>
</evidence>
<protein>
    <submittedName>
        <fullName evidence="4">Efflux transporter periplasmic adaptor subunit</fullName>
    </submittedName>
</protein>
<reference evidence="4 5" key="1">
    <citation type="submission" date="2016-03" db="EMBL/GenBank/DDBJ databases">
        <title>Chemosynthetic sulphur-oxidizing symbionts of marine invertebrate animals are capable of nitrogen fixation.</title>
        <authorList>
            <person name="Petersen J.M."/>
            <person name="Kemper A."/>
            <person name="Gruber-Vodicka H."/>
            <person name="Cardini U."/>
            <person name="Geest Mvander."/>
            <person name="Kleiner M."/>
            <person name="Bulgheresi S."/>
            <person name="Fussmann M."/>
            <person name="Herbold C."/>
            <person name="Seah B.K.B."/>
            <person name="Antony C.Paul."/>
            <person name="Liu D."/>
            <person name="Belitz A."/>
            <person name="Weber M."/>
        </authorList>
    </citation>
    <scope>NUCLEOTIDE SEQUENCE [LARGE SCALE GENOMIC DNA]</scope>
    <source>
        <strain evidence="4">G_D</strain>
    </source>
</reference>
<dbReference type="STRING" id="1818881.A3196_02110"/>
<dbReference type="RefSeq" id="WP_069024060.1">
    <property type="nucleotide sequence ID" value="NZ_LVJZ01000003.1"/>
</dbReference>
<dbReference type="InterPro" id="IPR058625">
    <property type="entry name" value="MdtA-like_BSH"/>
</dbReference>
<dbReference type="Gene3D" id="2.40.50.100">
    <property type="match status" value="1"/>
</dbReference>
<name>A0A1E2ULQ6_9GAMM</name>
<accession>A0A1E2ULQ6</accession>
<proteinExistence type="inferred from homology"/>
<dbReference type="GO" id="GO:1990281">
    <property type="term" value="C:efflux pump complex"/>
    <property type="evidence" value="ECO:0007669"/>
    <property type="project" value="TreeGrafter"/>
</dbReference>
<dbReference type="Proteomes" id="UP000094849">
    <property type="component" value="Unassembled WGS sequence"/>
</dbReference>
<organism evidence="4 5">
    <name type="scientific">Candidatus Thiodiazotropha endoloripes</name>
    <dbReference type="NCBI Taxonomy" id="1818881"/>
    <lineage>
        <taxon>Bacteria</taxon>
        <taxon>Pseudomonadati</taxon>
        <taxon>Pseudomonadota</taxon>
        <taxon>Gammaproteobacteria</taxon>
        <taxon>Chromatiales</taxon>
        <taxon>Sedimenticolaceae</taxon>
        <taxon>Candidatus Thiodiazotropha</taxon>
    </lineage>
</organism>
<dbReference type="AlphaFoldDB" id="A0A1E2ULQ6"/>
<evidence type="ECO:0000256" key="1">
    <source>
        <dbReference type="ARBA" id="ARBA00009477"/>
    </source>
</evidence>
<evidence type="ECO:0000259" key="3">
    <source>
        <dbReference type="Pfam" id="PF25989"/>
    </source>
</evidence>
<evidence type="ECO:0000313" key="4">
    <source>
        <dbReference type="EMBL" id="ODB95650.1"/>
    </source>
</evidence>
<dbReference type="Gene3D" id="2.40.420.20">
    <property type="match status" value="1"/>
</dbReference>
<dbReference type="NCBIfam" id="TIGR01730">
    <property type="entry name" value="RND_mfp"/>
    <property type="match status" value="1"/>
</dbReference>
<keyword evidence="5" id="KW-1185">Reference proteome</keyword>
<dbReference type="Pfam" id="PF25917">
    <property type="entry name" value="BSH_RND"/>
    <property type="match status" value="1"/>
</dbReference>
<dbReference type="Gene3D" id="1.10.287.470">
    <property type="entry name" value="Helix hairpin bin"/>
    <property type="match status" value="1"/>
</dbReference>
<dbReference type="InterPro" id="IPR006143">
    <property type="entry name" value="RND_pump_MFP"/>
</dbReference>
<feature type="domain" description="YknX-like C-terminal permuted SH3-like" evidence="3">
    <location>
        <begin position="318"/>
        <end position="386"/>
    </location>
</feature>
<dbReference type="SUPFAM" id="SSF111369">
    <property type="entry name" value="HlyD-like secretion proteins"/>
    <property type="match status" value="1"/>
</dbReference>
<feature type="domain" description="Multidrug resistance protein MdtA-like barrel-sandwich hybrid" evidence="2">
    <location>
        <begin position="69"/>
        <end position="231"/>
    </location>
</feature>
<dbReference type="PANTHER" id="PTHR30469:SF15">
    <property type="entry name" value="HLYD FAMILY OF SECRETION PROTEINS"/>
    <property type="match status" value="1"/>
</dbReference>
<comment type="similarity">
    <text evidence="1">Belongs to the membrane fusion protein (MFP) (TC 8.A.1) family.</text>
</comment>
<evidence type="ECO:0000259" key="2">
    <source>
        <dbReference type="Pfam" id="PF25917"/>
    </source>
</evidence>
<dbReference type="PANTHER" id="PTHR30469">
    <property type="entry name" value="MULTIDRUG RESISTANCE PROTEIN MDTA"/>
    <property type="match status" value="1"/>
</dbReference>
<dbReference type="Pfam" id="PF25989">
    <property type="entry name" value="YknX_C"/>
    <property type="match status" value="1"/>
</dbReference>
<gene>
    <name evidence="4" type="ORF">A3196_02110</name>
</gene>
<comment type="caution">
    <text evidence="4">The sequence shown here is derived from an EMBL/GenBank/DDBJ whole genome shotgun (WGS) entry which is preliminary data.</text>
</comment>
<dbReference type="EMBL" id="LVJZ01000003">
    <property type="protein sequence ID" value="ODB95650.1"/>
    <property type="molecule type" value="Genomic_DNA"/>
</dbReference>
<dbReference type="Gene3D" id="2.40.30.170">
    <property type="match status" value="1"/>
</dbReference>